<dbReference type="AlphaFoldDB" id="A0A6J3FUZ3"/>
<gene>
    <name evidence="2" type="primary">LOC116533548</name>
</gene>
<name>A0A6J3FUZ3_SAPAP</name>
<keyword evidence="1" id="KW-1185">Reference proteome</keyword>
<protein>
    <submittedName>
        <fullName evidence="2">Uncharacterized protein LOC116533548</fullName>
    </submittedName>
</protein>
<evidence type="ECO:0000313" key="1">
    <source>
        <dbReference type="Proteomes" id="UP000504640"/>
    </source>
</evidence>
<dbReference type="Proteomes" id="UP000504640">
    <property type="component" value="Unplaced"/>
</dbReference>
<dbReference type="GeneID" id="116533548"/>
<dbReference type="RefSeq" id="XP_032109225.1">
    <property type="nucleotide sequence ID" value="XM_032253334.1"/>
</dbReference>
<evidence type="ECO:0000313" key="2">
    <source>
        <dbReference type="RefSeq" id="XP_032109225.1"/>
    </source>
</evidence>
<proteinExistence type="predicted"/>
<sequence>MKSKPVMGKLAPSLAMLPGLGVKLPPAPGEEYEGREAAVLFIHRSWRRVMAAWRKSSLPWCGEIWKYWECTLPPPTGTPSSSAHFFPSGTSGPPSRWKSQVLSLCSEAHEVPFLFSKPSQDCNTSWQGCDRKWMRHTGQSRTTDLCKTITPAAASSSPFPAIMYPISLFDCRCSQRGTFAEPSSMASRSLPREEPANLECGHVYESDTASVTIGCPFFVAAVYDHFALLLWEP</sequence>
<reference evidence="2" key="1">
    <citation type="submission" date="2025-08" db="UniProtKB">
        <authorList>
            <consortium name="RefSeq"/>
        </authorList>
    </citation>
    <scope>IDENTIFICATION</scope>
    <source>
        <tissue evidence="2">Blood</tissue>
    </source>
</reference>
<organism evidence="1 2">
    <name type="scientific">Sapajus apella</name>
    <name type="common">Brown-capped capuchin</name>
    <name type="synonym">Cebus apella</name>
    <dbReference type="NCBI Taxonomy" id="9515"/>
    <lineage>
        <taxon>Eukaryota</taxon>
        <taxon>Metazoa</taxon>
        <taxon>Chordata</taxon>
        <taxon>Craniata</taxon>
        <taxon>Vertebrata</taxon>
        <taxon>Euteleostomi</taxon>
        <taxon>Mammalia</taxon>
        <taxon>Eutheria</taxon>
        <taxon>Euarchontoglires</taxon>
        <taxon>Primates</taxon>
        <taxon>Haplorrhini</taxon>
        <taxon>Platyrrhini</taxon>
        <taxon>Cebidae</taxon>
        <taxon>Cebinae</taxon>
        <taxon>Sapajus</taxon>
    </lineage>
</organism>
<accession>A0A6J3FUZ3</accession>